<name>A0AC60QZP7_IXOPE</name>
<accession>A0AC60QZP7</accession>
<evidence type="ECO:0000313" key="1">
    <source>
        <dbReference type="EMBL" id="KAG0445109.1"/>
    </source>
</evidence>
<sequence length="123" mass="13718">MSSSRDGPSEGIDPDPPDASFSDDQSPEERPEESVPSVRSGHALLIYLRNPTGNTSHDIKILLKKYFEPQSLGLECRITDDGQKRCKACVSRRVEARHAFGSAQCGTYAFHVARLRGRIEYPR</sequence>
<evidence type="ECO:0000313" key="2">
    <source>
        <dbReference type="Proteomes" id="UP000805193"/>
    </source>
</evidence>
<proteinExistence type="predicted"/>
<gene>
    <name evidence="1" type="ORF">HPB47_021838</name>
</gene>
<protein>
    <submittedName>
        <fullName evidence="1">Uncharacterized protein</fullName>
    </submittedName>
</protein>
<dbReference type="EMBL" id="JABSTQ010000922">
    <property type="protein sequence ID" value="KAG0445109.1"/>
    <property type="molecule type" value="Genomic_DNA"/>
</dbReference>
<comment type="caution">
    <text evidence="1">The sequence shown here is derived from an EMBL/GenBank/DDBJ whole genome shotgun (WGS) entry which is preliminary data.</text>
</comment>
<reference evidence="1 2" key="1">
    <citation type="journal article" date="2020" name="Cell">
        <title>Large-Scale Comparative Analyses of Tick Genomes Elucidate Their Genetic Diversity and Vector Capacities.</title>
        <authorList>
            <consortium name="Tick Genome and Microbiome Consortium (TIGMIC)"/>
            <person name="Jia N."/>
            <person name="Wang J."/>
            <person name="Shi W."/>
            <person name="Du L."/>
            <person name="Sun Y."/>
            <person name="Zhan W."/>
            <person name="Jiang J.F."/>
            <person name="Wang Q."/>
            <person name="Zhang B."/>
            <person name="Ji P."/>
            <person name="Bell-Sakyi L."/>
            <person name="Cui X.M."/>
            <person name="Yuan T.T."/>
            <person name="Jiang B.G."/>
            <person name="Yang W.F."/>
            <person name="Lam T.T."/>
            <person name="Chang Q.C."/>
            <person name="Ding S.J."/>
            <person name="Wang X.J."/>
            <person name="Zhu J.G."/>
            <person name="Ruan X.D."/>
            <person name="Zhao L."/>
            <person name="Wei J.T."/>
            <person name="Ye R.Z."/>
            <person name="Que T.C."/>
            <person name="Du C.H."/>
            <person name="Zhou Y.H."/>
            <person name="Cheng J.X."/>
            <person name="Dai P.F."/>
            <person name="Guo W.B."/>
            <person name="Han X.H."/>
            <person name="Huang E.J."/>
            <person name="Li L.F."/>
            <person name="Wei W."/>
            <person name="Gao Y.C."/>
            <person name="Liu J.Z."/>
            <person name="Shao H.Z."/>
            <person name="Wang X."/>
            <person name="Wang C.C."/>
            <person name="Yang T.C."/>
            <person name="Huo Q.B."/>
            <person name="Li W."/>
            <person name="Chen H.Y."/>
            <person name="Chen S.E."/>
            <person name="Zhou L.G."/>
            <person name="Ni X.B."/>
            <person name="Tian J.H."/>
            <person name="Sheng Y."/>
            <person name="Liu T."/>
            <person name="Pan Y.S."/>
            <person name="Xia L.Y."/>
            <person name="Li J."/>
            <person name="Zhao F."/>
            <person name="Cao W.C."/>
        </authorList>
    </citation>
    <scope>NUCLEOTIDE SEQUENCE [LARGE SCALE GENOMIC DNA]</scope>
    <source>
        <strain evidence="1">Iper-2018</strain>
    </source>
</reference>
<dbReference type="Proteomes" id="UP000805193">
    <property type="component" value="Unassembled WGS sequence"/>
</dbReference>
<keyword evidence="2" id="KW-1185">Reference proteome</keyword>
<organism evidence="1 2">
    <name type="scientific">Ixodes persulcatus</name>
    <name type="common">Taiga tick</name>
    <dbReference type="NCBI Taxonomy" id="34615"/>
    <lineage>
        <taxon>Eukaryota</taxon>
        <taxon>Metazoa</taxon>
        <taxon>Ecdysozoa</taxon>
        <taxon>Arthropoda</taxon>
        <taxon>Chelicerata</taxon>
        <taxon>Arachnida</taxon>
        <taxon>Acari</taxon>
        <taxon>Parasitiformes</taxon>
        <taxon>Ixodida</taxon>
        <taxon>Ixodoidea</taxon>
        <taxon>Ixodidae</taxon>
        <taxon>Ixodinae</taxon>
        <taxon>Ixodes</taxon>
    </lineage>
</organism>